<keyword evidence="2" id="KW-1185">Reference proteome</keyword>
<name>A0A9Q0MVL2_9DIPT</name>
<evidence type="ECO:0000313" key="2">
    <source>
        <dbReference type="Proteomes" id="UP001151699"/>
    </source>
</evidence>
<gene>
    <name evidence="1" type="ORF">Bhyg_11458</name>
</gene>
<dbReference type="OrthoDB" id="166212at2759"/>
<comment type="caution">
    <text evidence="1">The sequence shown here is derived from an EMBL/GenBank/DDBJ whole genome shotgun (WGS) entry which is preliminary data.</text>
</comment>
<accession>A0A9Q0MVL2</accession>
<sequence>MFGLDGIIFGDKRSLGECCTFSKIRQYNVDDVIFDCDSCSKTTFFLLSGQCMILQCLKVPNYSQINRLKNCKVSGVHKNQINSKVLPQKCLNRANATKVPSAHVHFPEYKKYGKNCLKLYTLLKHIE</sequence>
<protein>
    <submittedName>
        <fullName evidence="1">Uncharacterized protein</fullName>
    </submittedName>
</protein>
<dbReference type="AlphaFoldDB" id="A0A9Q0MVL2"/>
<proteinExistence type="predicted"/>
<organism evidence="1 2">
    <name type="scientific">Pseudolycoriella hygida</name>
    <dbReference type="NCBI Taxonomy" id="35572"/>
    <lineage>
        <taxon>Eukaryota</taxon>
        <taxon>Metazoa</taxon>
        <taxon>Ecdysozoa</taxon>
        <taxon>Arthropoda</taxon>
        <taxon>Hexapoda</taxon>
        <taxon>Insecta</taxon>
        <taxon>Pterygota</taxon>
        <taxon>Neoptera</taxon>
        <taxon>Endopterygota</taxon>
        <taxon>Diptera</taxon>
        <taxon>Nematocera</taxon>
        <taxon>Sciaroidea</taxon>
        <taxon>Sciaridae</taxon>
        <taxon>Pseudolycoriella</taxon>
    </lineage>
</organism>
<evidence type="ECO:0000313" key="1">
    <source>
        <dbReference type="EMBL" id="KAJ6638721.1"/>
    </source>
</evidence>
<reference evidence="1" key="1">
    <citation type="submission" date="2022-07" db="EMBL/GenBank/DDBJ databases">
        <authorList>
            <person name="Trinca V."/>
            <person name="Uliana J.V.C."/>
            <person name="Torres T.T."/>
            <person name="Ward R.J."/>
            <person name="Monesi N."/>
        </authorList>
    </citation>
    <scope>NUCLEOTIDE SEQUENCE</scope>
    <source>
        <strain evidence="1">HSMRA1968</strain>
        <tissue evidence="1">Whole embryos</tissue>
    </source>
</reference>
<dbReference type="EMBL" id="WJQU01000003">
    <property type="protein sequence ID" value="KAJ6638721.1"/>
    <property type="molecule type" value="Genomic_DNA"/>
</dbReference>
<dbReference type="Proteomes" id="UP001151699">
    <property type="component" value="Chromosome X"/>
</dbReference>